<keyword evidence="2" id="KW-1185">Reference proteome</keyword>
<name>A0A553V5H3_9DEIO</name>
<evidence type="ECO:0000313" key="1">
    <source>
        <dbReference type="EMBL" id="TSA87644.1"/>
    </source>
</evidence>
<dbReference type="Proteomes" id="UP000316092">
    <property type="component" value="Unassembled WGS sequence"/>
</dbReference>
<protein>
    <submittedName>
        <fullName evidence="1">Uncharacterized protein</fullName>
    </submittedName>
</protein>
<proteinExistence type="predicted"/>
<organism evidence="1 2">
    <name type="scientific">Deinococcus detaillensis</name>
    <dbReference type="NCBI Taxonomy" id="2592048"/>
    <lineage>
        <taxon>Bacteria</taxon>
        <taxon>Thermotogati</taxon>
        <taxon>Deinococcota</taxon>
        <taxon>Deinococci</taxon>
        <taxon>Deinococcales</taxon>
        <taxon>Deinococcaceae</taxon>
        <taxon>Deinococcus</taxon>
    </lineage>
</organism>
<evidence type="ECO:0000313" key="2">
    <source>
        <dbReference type="Proteomes" id="UP000316092"/>
    </source>
</evidence>
<accession>A0A553V5H3</accession>
<dbReference type="RefSeq" id="WP_143719601.1">
    <property type="nucleotide sequence ID" value="NZ_VKDB01000002.1"/>
</dbReference>
<reference evidence="1 2" key="1">
    <citation type="submission" date="2019-07" db="EMBL/GenBank/DDBJ databases">
        <title>Deinococcus detaillus sp. nov., isolated from humus soil in Antarctica.</title>
        <authorList>
            <person name="Zhang K."/>
        </authorList>
    </citation>
    <scope>NUCLEOTIDE SEQUENCE [LARGE SCALE GENOMIC DNA]</scope>
    <source>
        <strain evidence="1 2">H1</strain>
    </source>
</reference>
<dbReference type="AlphaFoldDB" id="A0A553V5H3"/>
<dbReference type="EMBL" id="VKDB01000002">
    <property type="protein sequence ID" value="TSA87644.1"/>
    <property type="molecule type" value="Genomic_DNA"/>
</dbReference>
<dbReference type="OrthoDB" id="73757at2"/>
<gene>
    <name evidence="1" type="ORF">FNU79_04005</name>
</gene>
<comment type="caution">
    <text evidence="1">The sequence shown here is derived from an EMBL/GenBank/DDBJ whole genome shotgun (WGS) entry which is preliminary data.</text>
</comment>
<sequence length="68" mass="7508">MPEKLNGTSGDFQTRALEIASNLSSIGNLDHGGKQGEEWTRARATYIRELYDILTASERQQPQLSAAD</sequence>